<name>A0A0V8IH34_9MICC</name>
<sequence length="345" mass="34453">MPGQGVDGAGVAWEDDGGEPPAGPGFRAVARAGVEDFRGGLRSLPFWAAAAGTACATWAVVGVMVWLVGVIEEDPAGWVGGGQFTAALASLLLPTAAALLGMQWGLGGVRRIGGREEQAAAALPALIAAALRGMVFAVLVLAGLSLHAAVAGVPGSVALYAAGIAAVEGALFGAMGAALGALVRQPAIAAAAGWLLALLLVVGTVAAATFLVPVVRSEEPVTVALNVERATDGAPVAYTCSRVPAGSAEVYRTERIMWLPAASPAVVLVMLVGDSGGGQQLFGWLATELQRAADGTQVPCVNGEPRSMDAAHVPLPAVGLLLQAALTGVLLAGAHAAESRRRTSS</sequence>
<keyword evidence="2" id="KW-1133">Transmembrane helix</keyword>
<feature type="region of interest" description="Disordered" evidence="1">
    <location>
        <begin position="1"/>
        <end position="25"/>
    </location>
</feature>
<feature type="transmembrane region" description="Helical" evidence="2">
    <location>
        <begin position="121"/>
        <end position="146"/>
    </location>
</feature>
<dbReference type="EMBL" id="LNQM01000007">
    <property type="protein sequence ID" value="KSU74073.1"/>
    <property type="molecule type" value="Genomic_DNA"/>
</dbReference>
<evidence type="ECO:0000313" key="4">
    <source>
        <dbReference type="Proteomes" id="UP000053199"/>
    </source>
</evidence>
<evidence type="ECO:0000313" key="3">
    <source>
        <dbReference type="EMBL" id="KSU74073.1"/>
    </source>
</evidence>
<feature type="transmembrane region" description="Helical" evidence="2">
    <location>
        <begin position="194"/>
        <end position="215"/>
    </location>
</feature>
<gene>
    <name evidence="3" type="ORF">AS031_14785</name>
</gene>
<evidence type="ECO:0000256" key="1">
    <source>
        <dbReference type="SAM" id="MobiDB-lite"/>
    </source>
</evidence>
<protein>
    <submittedName>
        <fullName evidence="3">Uncharacterized protein</fullName>
    </submittedName>
</protein>
<dbReference type="Proteomes" id="UP000053199">
    <property type="component" value="Unassembled WGS sequence"/>
</dbReference>
<reference evidence="3 4" key="1">
    <citation type="journal article" date="2014" name="Arch. Microbiol.">
        <title>Arthrobacter enclensis sp. nov., isolated from sediment sample.</title>
        <authorList>
            <person name="Dastager S.G."/>
            <person name="Liu Q."/>
            <person name="Tang S.K."/>
            <person name="Krishnamurthi S."/>
            <person name="Lee J.C."/>
            <person name="Li W.J."/>
        </authorList>
    </citation>
    <scope>NUCLEOTIDE SEQUENCE [LARGE SCALE GENOMIC DNA]</scope>
    <source>
        <strain evidence="3 4">NIO-1008</strain>
    </source>
</reference>
<proteinExistence type="predicted"/>
<keyword evidence="4" id="KW-1185">Reference proteome</keyword>
<keyword evidence="2" id="KW-0812">Transmembrane</keyword>
<dbReference type="OrthoDB" id="4949474at2"/>
<feature type="transmembrane region" description="Helical" evidence="2">
    <location>
        <begin position="158"/>
        <end position="182"/>
    </location>
</feature>
<organism evidence="3 4">
    <name type="scientific">Pseudarthrobacter enclensis</name>
    <dbReference type="NCBI Taxonomy" id="993070"/>
    <lineage>
        <taxon>Bacteria</taxon>
        <taxon>Bacillati</taxon>
        <taxon>Actinomycetota</taxon>
        <taxon>Actinomycetes</taxon>
        <taxon>Micrococcales</taxon>
        <taxon>Micrococcaceae</taxon>
        <taxon>Pseudarthrobacter</taxon>
    </lineage>
</organism>
<comment type="caution">
    <text evidence="3">The sequence shown here is derived from an EMBL/GenBank/DDBJ whole genome shotgun (WGS) entry which is preliminary data.</text>
</comment>
<keyword evidence="2" id="KW-0472">Membrane</keyword>
<dbReference type="AlphaFoldDB" id="A0A0V8IH34"/>
<feature type="transmembrane region" description="Helical" evidence="2">
    <location>
        <begin position="77"/>
        <end position="100"/>
    </location>
</feature>
<evidence type="ECO:0000256" key="2">
    <source>
        <dbReference type="SAM" id="Phobius"/>
    </source>
</evidence>
<feature type="transmembrane region" description="Helical" evidence="2">
    <location>
        <begin position="315"/>
        <end position="337"/>
    </location>
</feature>
<feature type="transmembrane region" description="Helical" evidence="2">
    <location>
        <begin position="46"/>
        <end position="71"/>
    </location>
</feature>
<accession>A0A0V8IH34</accession>